<accession>A0A8H4N728</accession>
<feature type="compositionally biased region" description="Basic and acidic residues" evidence="1">
    <location>
        <begin position="128"/>
        <end position="140"/>
    </location>
</feature>
<feature type="compositionally biased region" description="Low complexity" evidence="1">
    <location>
        <begin position="86"/>
        <end position="95"/>
    </location>
</feature>
<protein>
    <recommendedName>
        <fullName evidence="2">WKF domain-containing protein</fullName>
    </recommendedName>
</protein>
<dbReference type="InterPro" id="IPR019327">
    <property type="entry name" value="WKF"/>
</dbReference>
<dbReference type="Proteomes" id="UP000572817">
    <property type="component" value="Unassembled WGS sequence"/>
</dbReference>
<feature type="compositionally biased region" description="Acidic residues" evidence="1">
    <location>
        <begin position="449"/>
        <end position="463"/>
    </location>
</feature>
<name>A0A8H4N728_9PEZI</name>
<dbReference type="OrthoDB" id="10261563at2759"/>
<keyword evidence="4" id="KW-1185">Reference proteome</keyword>
<evidence type="ECO:0000256" key="1">
    <source>
        <dbReference type="SAM" id="MobiDB-lite"/>
    </source>
</evidence>
<feature type="compositionally biased region" description="Basic and acidic residues" evidence="1">
    <location>
        <begin position="350"/>
        <end position="362"/>
    </location>
</feature>
<evidence type="ECO:0000259" key="2">
    <source>
        <dbReference type="Pfam" id="PF10180"/>
    </source>
</evidence>
<feature type="domain" description="WKF" evidence="2">
    <location>
        <begin position="242"/>
        <end position="305"/>
    </location>
</feature>
<dbReference type="PANTHER" id="PTHR22306:SF2">
    <property type="entry name" value="CHROMOSOME 7 OPEN READING FRAME 50"/>
    <property type="match status" value="1"/>
</dbReference>
<feature type="compositionally biased region" description="Basic and acidic residues" evidence="1">
    <location>
        <begin position="103"/>
        <end position="120"/>
    </location>
</feature>
<reference evidence="3" key="1">
    <citation type="submission" date="2020-04" db="EMBL/GenBank/DDBJ databases">
        <title>Genome Assembly and Annotation of Botryosphaeria dothidea sdau 11-99, a Latent Pathogen of Apple Fruit Ring Rot in China.</title>
        <authorList>
            <person name="Yu C."/>
            <person name="Diao Y."/>
            <person name="Lu Q."/>
            <person name="Zhao J."/>
            <person name="Cui S."/>
            <person name="Peng C."/>
            <person name="He B."/>
            <person name="Liu H."/>
        </authorList>
    </citation>
    <scope>NUCLEOTIDE SEQUENCE [LARGE SCALE GENOMIC DNA]</scope>
    <source>
        <strain evidence="3">Sdau11-99</strain>
    </source>
</reference>
<dbReference type="AlphaFoldDB" id="A0A8H4N728"/>
<feature type="compositionally biased region" description="Acidic residues" evidence="1">
    <location>
        <begin position="399"/>
        <end position="416"/>
    </location>
</feature>
<proteinExistence type="predicted"/>
<feature type="compositionally biased region" description="Basic and acidic residues" evidence="1">
    <location>
        <begin position="310"/>
        <end position="319"/>
    </location>
</feature>
<evidence type="ECO:0000313" key="4">
    <source>
        <dbReference type="Proteomes" id="UP000572817"/>
    </source>
</evidence>
<feature type="compositionally biased region" description="Low complexity" evidence="1">
    <location>
        <begin position="417"/>
        <end position="426"/>
    </location>
</feature>
<feature type="region of interest" description="Disordered" evidence="1">
    <location>
        <begin position="25"/>
        <end position="239"/>
    </location>
</feature>
<evidence type="ECO:0000313" key="3">
    <source>
        <dbReference type="EMBL" id="KAF4305142.1"/>
    </source>
</evidence>
<sequence length="463" mass="50640">MADTPKSTPRVPAWKKLGLKLKYANDESPAAVTPSSDHAPPSKKRARDEAGSEAAARPPSNHVPGETPSKKSKKRRLEQAEETAEPEQAASTSAKASKKDKKEKKEKNEKKEKKPGKESDDTTVLPDRTAENPDSQEKVEAFSTPVKRLKRKKSVSFTPDTKKSDGDSGQQLFKAWAKTQTGLSSEDAIVPSTESAVEDAEPASHLNESSKKELKKAKKEQRNATKAAESAKEAKDLPPYVNYLQQYHSDNANWKFNKKHQVDLLKNLFNVYRVPASYDPAVEAYITGLKGANARYLLKQEADKVLEETTKIKSDDTKQHGAKRRRAEQVLKAMGHVEEPPAAVSKKIAPQKEVEAPEDGNKKRSRPRKSRTQDFSSSSEDEDSSSDESSVVSSSSDEPSSDSESDSDSDDSDSSSDDSSSASSSDSDSESEAGDASKEKSARKKKQEDSDDSDNSDNSSDSE</sequence>
<comment type="caution">
    <text evidence="3">The sequence shown here is derived from an EMBL/GenBank/DDBJ whole genome shotgun (WGS) entry which is preliminary data.</text>
</comment>
<feature type="region of interest" description="Disordered" evidence="1">
    <location>
        <begin position="310"/>
        <end position="463"/>
    </location>
</feature>
<feature type="compositionally biased region" description="Low complexity" evidence="1">
    <location>
        <begin position="387"/>
        <end position="398"/>
    </location>
</feature>
<dbReference type="EMBL" id="WWBZ02000040">
    <property type="protein sequence ID" value="KAF4305142.1"/>
    <property type="molecule type" value="Genomic_DNA"/>
</dbReference>
<gene>
    <name evidence="3" type="ORF">GTA08_BOTSDO07064</name>
</gene>
<dbReference type="Pfam" id="PF10180">
    <property type="entry name" value="WKF"/>
    <property type="match status" value="1"/>
</dbReference>
<dbReference type="PANTHER" id="PTHR22306">
    <property type="entry name" value="CHROMOSOME 7 OPEN READING FRAME 50"/>
    <property type="match status" value="1"/>
</dbReference>
<organism evidence="3 4">
    <name type="scientific">Botryosphaeria dothidea</name>
    <dbReference type="NCBI Taxonomy" id="55169"/>
    <lineage>
        <taxon>Eukaryota</taxon>
        <taxon>Fungi</taxon>
        <taxon>Dikarya</taxon>
        <taxon>Ascomycota</taxon>
        <taxon>Pezizomycotina</taxon>
        <taxon>Dothideomycetes</taxon>
        <taxon>Dothideomycetes incertae sedis</taxon>
        <taxon>Botryosphaeriales</taxon>
        <taxon>Botryosphaeriaceae</taxon>
        <taxon>Botryosphaeria</taxon>
    </lineage>
</organism>